<dbReference type="CDD" id="cd03185">
    <property type="entry name" value="GST_C_Tau"/>
    <property type="match status" value="1"/>
</dbReference>
<dbReference type="EMBL" id="ASHM01005057">
    <property type="protein sequence ID" value="PNY12122.1"/>
    <property type="molecule type" value="Genomic_DNA"/>
</dbReference>
<dbReference type="Pfam" id="PF00043">
    <property type="entry name" value="GST_C"/>
    <property type="match status" value="1"/>
</dbReference>
<feature type="domain" description="GST C-terminal" evidence="1">
    <location>
        <begin position="1"/>
        <end position="120"/>
    </location>
</feature>
<protein>
    <submittedName>
        <fullName evidence="2">Glutathione S-transferase gst</fullName>
    </submittedName>
</protein>
<dbReference type="InterPro" id="IPR010987">
    <property type="entry name" value="Glutathione-S-Trfase_C-like"/>
</dbReference>
<dbReference type="InterPro" id="IPR004046">
    <property type="entry name" value="GST_C"/>
</dbReference>
<dbReference type="FunFam" id="1.20.1050.10:FF:000210">
    <property type="entry name" value="Os11g0125601 protein"/>
    <property type="match status" value="1"/>
</dbReference>
<dbReference type="PROSITE" id="PS50405">
    <property type="entry name" value="GST_CTER"/>
    <property type="match status" value="1"/>
</dbReference>
<comment type="caution">
    <text evidence="2">The sequence shown here is derived from an EMBL/GenBank/DDBJ whole genome shotgun (WGS) entry which is preliminary data.</text>
</comment>
<dbReference type="SUPFAM" id="SSF47616">
    <property type="entry name" value="GST C-terminal domain-like"/>
    <property type="match status" value="1"/>
</dbReference>
<evidence type="ECO:0000313" key="2">
    <source>
        <dbReference type="EMBL" id="PNY12122.1"/>
    </source>
</evidence>
<keyword evidence="2" id="KW-0808">Transferase</keyword>
<dbReference type="GO" id="GO:0004364">
    <property type="term" value="F:glutathione transferase activity"/>
    <property type="evidence" value="ECO:0007669"/>
    <property type="project" value="InterPro"/>
</dbReference>
<sequence length="124" mass="14218">MTPIAEIVVASSKSVFTIDENEREKHIEEATEALQILENELKGKFFGGEEINFVDIAAVFIAFWIPLIQDIADLKLFTDEKFPKLYNWSQELLNHPVVKENLPPRDPLFAFFKARYDGLFAASK</sequence>
<dbReference type="PANTHER" id="PTHR11260">
    <property type="entry name" value="GLUTATHIONE S-TRANSFERASE, GST, SUPERFAMILY, GST DOMAIN CONTAINING"/>
    <property type="match status" value="1"/>
</dbReference>
<dbReference type="AlphaFoldDB" id="A0A2K3PA13"/>
<organism evidence="2 3">
    <name type="scientific">Trifolium pratense</name>
    <name type="common">Red clover</name>
    <dbReference type="NCBI Taxonomy" id="57577"/>
    <lineage>
        <taxon>Eukaryota</taxon>
        <taxon>Viridiplantae</taxon>
        <taxon>Streptophyta</taxon>
        <taxon>Embryophyta</taxon>
        <taxon>Tracheophyta</taxon>
        <taxon>Spermatophyta</taxon>
        <taxon>Magnoliopsida</taxon>
        <taxon>eudicotyledons</taxon>
        <taxon>Gunneridae</taxon>
        <taxon>Pentapetalae</taxon>
        <taxon>rosids</taxon>
        <taxon>fabids</taxon>
        <taxon>Fabales</taxon>
        <taxon>Fabaceae</taxon>
        <taxon>Papilionoideae</taxon>
        <taxon>50 kb inversion clade</taxon>
        <taxon>NPAAA clade</taxon>
        <taxon>Hologalegina</taxon>
        <taxon>IRL clade</taxon>
        <taxon>Trifolieae</taxon>
        <taxon>Trifolium</taxon>
    </lineage>
</organism>
<proteinExistence type="predicted"/>
<accession>A0A2K3PA13</accession>
<reference evidence="2 3" key="1">
    <citation type="journal article" date="2014" name="Am. J. Bot.">
        <title>Genome assembly and annotation for red clover (Trifolium pratense; Fabaceae).</title>
        <authorList>
            <person name="Istvanek J."/>
            <person name="Jaros M."/>
            <person name="Krenek A."/>
            <person name="Repkova J."/>
        </authorList>
    </citation>
    <scope>NUCLEOTIDE SEQUENCE [LARGE SCALE GENOMIC DNA]</scope>
    <source>
        <strain evidence="3">cv. Tatra</strain>
        <tissue evidence="2">Young leaves</tissue>
    </source>
</reference>
<dbReference type="Gene3D" id="1.20.1050.10">
    <property type="match status" value="1"/>
</dbReference>
<name>A0A2K3PA13_TRIPR</name>
<dbReference type="GO" id="GO:0005737">
    <property type="term" value="C:cytoplasm"/>
    <property type="evidence" value="ECO:0007669"/>
    <property type="project" value="TreeGrafter"/>
</dbReference>
<dbReference type="GO" id="GO:0006749">
    <property type="term" value="P:glutathione metabolic process"/>
    <property type="evidence" value="ECO:0007669"/>
    <property type="project" value="InterPro"/>
</dbReference>
<gene>
    <name evidence="2" type="ORF">L195_g008745</name>
</gene>
<evidence type="ECO:0000313" key="3">
    <source>
        <dbReference type="Proteomes" id="UP000236291"/>
    </source>
</evidence>
<dbReference type="InterPro" id="IPR045074">
    <property type="entry name" value="GST_C_Tau"/>
</dbReference>
<dbReference type="STRING" id="57577.A0A2K3PA13"/>
<dbReference type="PANTHER" id="PTHR11260:SF719">
    <property type="entry name" value="GLUTATHIONE S-TRANSFERASE-RELATED"/>
    <property type="match status" value="1"/>
</dbReference>
<dbReference type="InterPro" id="IPR045073">
    <property type="entry name" value="Omega/Tau-like"/>
</dbReference>
<dbReference type="InterPro" id="IPR036282">
    <property type="entry name" value="Glutathione-S-Trfase_C_sf"/>
</dbReference>
<reference evidence="2 3" key="2">
    <citation type="journal article" date="2017" name="Front. Plant Sci.">
        <title>Gene Classification and Mining of Molecular Markers Useful in Red Clover (Trifolium pratense) Breeding.</title>
        <authorList>
            <person name="Istvanek J."/>
            <person name="Dluhosova J."/>
            <person name="Dluhos P."/>
            <person name="Patkova L."/>
            <person name="Nedelnik J."/>
            <person name="Repkova J."/>
        </authorList>
    </citation>
    <scope>NUCLEOTIDE SEQUENCE [LARGE SCALE GENOMIC DNA]</scope>
    <source>
        <strain evidence="3">cv. Tatra</strain>
        <tissue evidence="2">Young leaves</tissue>
    </source>
</reference>
<evidence type="ECO:0000259" key="1">
    <source>
        <dbReference type="PROSITE" id="PS50405"/>
    </source>
</evidence>
<dbReference type="Proteomes" id="UP000236291">
    <property type="component" value="Unassembled WGS sequence"/>
</dbReference>